<keyword evidence="4" id="KW-0479">Metal-binding</keyword>
<dbReference type="InterPro" id="IPR045191">
    <property type="entry name" value="MBR1/2-like"/>
</dbReference>
<dbReference type="InterPro" id="IPR001841">
    <property type="entry name" value="Znf_RING"/>
</dbReference>
<dbReference type="InterPro" id="IPR013083">
    <property type="entry name" value="Znf_RING/FYVE/PHD"/>
</dbReference>
<evidence type="ECO:0000256" key="8">
    <source>
        <dbReference type="PROSITE-ProRule" id="PRU00175"/>
    </source>
</evidence>
<protein>
    <recommendedName>
        <fullName evidence="2">RING-type E3 ubiquitin transferase</fullName>
        <ecNumber evidence="2">2.3.2.27</ecNumber>
    </recommendedName>
</protein>
<dbReference type="AlphaFoldDB" id="A0AAV0Z4I5"/>
<feature type="region of interest" description="Disordered" evidence="9">
    <location>
        <begin position="1"/>
        <end position="35"/>
    </location>
</feature>
<dbReference type="EMBL" id="OX451735">
    <property type="protein sequence ID" value="CAI8593234.1"/>
    <property type="molecule type" value="Genomic_DNA"/>
</dbReference>
<dbReference type="GO" id="GO:0005634">
    <property type="term" value="C:nucleus"/>
    <property type="evidence" value="ECO:0007669"/>
    <property type="project" value="TreeGrafter"/>
</dbReference>
<dbReference type="PROSITE" id="PS50089">
    <property type="entry name" value="ZF_RING_2"/>
    <property type="match status" value="1"/>
</dbReference>
<dbReference type="GO" id="GO:0061630">
    <property type="term" value="F:ubiquitin protein ligase activity"/>
    <property type="evidence" value="ECO:0007669"/>
    <property type="project" value="UniProtKB-EC"/>
</dbReference>
<evidence type="ECO:0000313" key="12">
    <source>
        <dbReference type="Proteomes" id="UP001157006"/>
    </source>
</evidence>
<comment type="catalytic activity">
    <reaction evidence="1">
        <text>S-ubiquitinyl-[E2 ubiquitin-conjugating enzyme]-L-cysteine + [acceptor protein]-L-lysine = [E2 ubiquitin-conjugating enzyme]-L-cysteine + N(6)-ubiquitinyl-[acceptor protein]-L-lysine.</text>
        <dbReference type="EC" id="2.3.2.27"/>
    </reaction>
</comment>
<evidence type="ECO:0000256" key="1">
    <source>
        <dbReference type="ARBA" id="ARBA00000900"/>
    </source>
</evidence>
<evidence type="ECO:0000256" key="3">
    <source>
        <dbReference type="ARBA" id="ARBA00022679"/>
    </source>
</evidence>
<evidence type="ECO:0000256" key="5">
    <source>
        <dbReference type="ARBA" id="ARBA00022771"/>
    </source>
</evidence>
<evidence type="ECO:0000256" key="9">
    <source>
        <dbReference type="SAM" id="MobiDB-lite"/>
    </source>
</evidence>
<keyword evidence="12" id="KW-1185">Reference proteome</keyword>
<feature type="compositionally biased region" description="Polar residues" evidence="9">
    <location>
        <begin position="16"/>
        <end position="32"/>
    </location>
</feature>
<evidence type="ECO:0000256" key="6">
    <source>
        <dbReference type="ARBA" id="ARBA00022786"/>
    </source>
</evidence>
<keyword evidence="7" id="KW-0862">Zinc</keyword>
<dbReference type="Proteomes" id="UP001157006">
    <property type="component" value="Chromosome 1S"/>
</dbReference>
<proteinExistence type="predicted"/>
<dbReference type="GO" id="GO:0008270">
    <property type="term" value="F:zinc ion binding"/>
    <property type="evidence" value="ECO:0007669"/>
    <property type="project" value="UniProtKB-KW"/>
</dbReference>
<feature type="domain" description="RING-type" evidence="10">
    <location>
        <begin position="193"/>
        <end position="234"/>
    </location>
</feature>
<keyword evidence="5 8" id="KW-0863">Zinc-finger</keyword>
<gene>
    <name evidence="11" type="ORF">VFH_I080880</name>
</gene>
<evidence type="ECO:0000256" key="2">
    <source>
        <dbReference type="ARBA" id="ARBA00012483"/>
    </source>
</evidence>
<dbReference type="EC" id="2.3.2.27" evidence="2"/>
<dbReference type="PANTHER" id="PTHR22937:SF200">
    <property type="entry name" value="RING-TYPE E3 UBIQUITIN TRANSFERASE"/>
    <property type="match status" value="1"/>
</dbReference>
<dbReference type="SMART" id="SM00184">
    <property type="entry name" value="RING"/>
    <property type="match status" value="1"/>
</dbReference>
<keyword evidence="3" id="KW-0808">Transferase</keyword>
<keyword evidence="6" id="KW-0833">Ubl conjugation pathway</keyword>
<evidence type="ECO:0000259" key="10">
    <source>
        <dbReference type="PROSITE" id="PS50089"/>
    </source>
</evidence>
<evidence type="ECO:0000256" key="4">
    <source>
        <dbReference type="ARBA" id="ARBA00022723"/>
    </source>
</evidence>
<evidence type="ECO:0000313" key="11">
    <source>
        <dbReference type="EMBL" id="CAI8593234.1"/>
    </source>
</evidence>
<organism evidence="11 12">
    <name type="scientific">Vicia faba</name>
    <name type="common">Broad bean</name>
    <name type="synonym">Faba vulgaris</name>
    <dbReference type="NCBI Taxonomy" id="3906"/>
    <lineage>
        <taxon>Eukaryota</taxon>
        <taxon>Viridiplantae</taxon>
        <taxon>Streptophyta</taxon>
        <taxon>Embryophyta</taxon>
        <taxon>Tracheophyta</taxon>
        <taxon>Spermatophyta</taxon>
        <taxon>Magnoliopsida</taxon>
        <taxon>eudicotyledons</taxon>
        <taxon>Gunneridae</taxon>
        <taxon>Pentapetalae</taxon>
        <taxon>rosids</taxon>
        <taxon>fabids</taxon>
        <taxon>Fabales</taxon>
        <taxon>Fabaceae</taxon>
        <taxon>Papilionoideae</taxon>
        <taxon>50 kb inversion clade</taxon>
        <taxon>NPAAA clade</taxon>
        <taxon>Hologalegina</taxon>
        <taxon>IRL clade</taxon>
        <taxon>Fabeae</taxon>
        <taxon>Vicia</taxon>
    </lineage>
</organism>
<dbReference type="PANTHER" id="PTHR22937">
    <property type="entry name" value="E3 UBIQUITIN-PROTEIN LIGASE RNF165"/>
    <property type="match status" value="1"/>
</dbReference>
<accession>A0AAV0Z4I5</accession>
<evidence type="ECO:0000256" key="7">
    <source>
        <dbReference type="ARBA" id="ARBA00022833"/>
    </source>
</evidence>
<dbReference type="SUPFAM" id="SSF57850">
    <property type="entry name" value="RING/U-box"/>
    <property type="match status" value="1"/>
</dbReference>
<name>A0AAV0Z4I5_VICFA</name>
<sequence length="244" mass="27418">MDYARGSPRRIRRNRQSPYTLARSSASSSNGVATKDNASLPFQPLFNIQAPNTNESLLESANMGFERSYNETIGIRFSHRSPLFRHQRRRYDLPTIPMHGVPPSPPPHGAVVPPQDIAILNEEVENPVDPYRGMRLNIEDMSYEELLALGESIGSVNTSLSEETITALLKTKSYRISINLEELPSDDQESDTCIICQEYFEIQENIGVLACEHVFHVGCITQWLLIKNKCPICKSEALSPTNVE</sequence>
<dbReference type="Pfam" id="PF13639">
    <property type="entry name" value="zf-RING_2"/>
    <property type="match status" value="1"/>
</dbReference>
<dbReference type="Gene3D" id="3.30.40.10">
    <property type="entry name" value="Zinc/RING finger domain, C3HC4 (zinc finger)"/>
    <property type="match status" value="1"/>
</dbReference>
<reference evidence="11 12" key="1">
    <citation type="submission" date="2023-01" db="EMBL/GenBank/DDBJ databases">
        <authorList>
            <person name="Kreplak J."/>
        </authorList>
    </citation>
    <scope>NUCLEOTIDE SEQUENCE [LARGE SCALE GENOMIC DNA]</scope>
</reference>